<evidence type="ECO:0000256" key="4">
    <source>
        <dbReference type="ARBA" id="ARBA00022833"/>
    </source>
</evidence>
<dbReference type="InterPro" id="IPR000679">
    <property type="entry name" value="Znf_GATA"/>
</dbReference>
<accession>A0ABM1FAD8</accession>
<feature type="compositionally biased region" description="Acidic residues" evidence="9">
    <location>
        <begin position="326"/>
        <end position="336"/>
    </location>
</feature>
<evidence type="ECO:0000256" key="2">
    <source>
        <dbReference type="ARBA" id="ARBA00022723"/>
    </source>
</evidence>
<sequence length="502" mass="57485">MPMGTKLSKKDVPEVVVKWYYRHNEIPQSVYQLLVQDRITESSADLLLDREEVKARELFVSDATDTYSINSIRGKCFVVHYKDFSKATKDFSPKKDTFFYVLTYNPETRRLMSHMGEIRVGPSYQVELPECRPQTKPRDMPEDCEDREDLVWSPGITDGNLIMYLRAARSMAAFAGMCDGGSTKDGCIAASRDETTIQAISVLHNSVYDTGRALKSLAKSPVPRGVRQKWDEDEMKRFAKGLRQYGKNFFRIRKELLPDKETADLVEFYYFWKKTSPANGTRLLRRNRRPVLRRVKDRSRRCTENNNKENDKDKIKSESLSQSSCSEEDVDSEDSDTREASGYACRHCFTTSSKDWHHGGRDRVLLCTNCRHYFKRYGYLPPLNRDEEEVPLFMFKPKVEQIGALNGDGDNKTDVADVTCPVSARSSPSSIVDGVIVRGRQSPSTASTCSNSSSGDHAGRKNKKTGPEVPQKAKSGWGRHRERARSRRALWWEEERKSRSGW</sequence>
<keyword evidence="7" id="KW-0539">Nucleus</keyword>
<keyword evidence="4" id="KW-0862">Zinc</keyword>
<evidence type="ECO:0000256" key="3">
    <source>
        <dbReference type="ARBA" id="ARBA00022771"/>
    </source>
</evidence>
<dbReference type="CDD" id="cd11661">
    <property type="entry name" value="SANT_MTA3_like"/>
    <property type="match status" value="1"/>
</dbReference>
<evidence type="ECO:0000256" key="1">
    <source>
        <dbReference type="ARBA" id="ARBA00004123"/>
    </source>
</evidence>
<evidence type="ECO:0000256" key="6">
    <source>
        <dbReference type="ARBA" id="ARBA00023163"/>
    </source>
</evidence>
<feature type="compositionally biased region" description="Basic and acidic residues" evidence="9">
    <location>
        <begin position="490"/>
        <end position="502"/>
    </location>
</feature>
<dbReference type="InterPro" id="IPR001025">
    <property type="entry name" value="BAH_dom"/>
</dbReference>
<dbReference type="SUPFAM" id="SSF46689">
    <property type="entry name" value="Homeodomain-like"/>
    <property type="match status" value="1"/>
</dbReference>
<dbReference type="InterPro" id="IPR009057">
    <property type="entry name" value="Homeodomain-like_sf"/>
</dbReference>
<keyword evidence="6" id="KW-0804">Transcription</keyword>
<dbReference type="InterPro" id="IPR043151">
    <property type="entry name" value="BAH_sf"/>
</dbReference>
<keyword evidence="14" id="KW-1185">Reference proteome</keyword>
<dbReference type="InterPro" id="IPR000949">
    <property type="entry name" value="ELM2_dom"/>
</dbReference>
<evidence type="ECO:0000313" key="15">
    <source>
        <dbReference type="RefSeq" id="XP_014681409.1"/>
    </source>
</evidence>
<dbReference type="PANTHER" id="PTHR13859:SF11">
    <property type="entry name" value="GRUNGE, ISOFORM J"/>
    <property type="match status" value="1"/>
</dbReference>
<evidence type="ECO:0000256" key="8">
    <source>
        <dbReference type="PROSITE-ProRule" id="PRU00094"/>
    </source>
</evidence>
<comment type="subcellular location">
    <subcellularLocation>
        <location evidence="1">Nucleus</location>
    </subcellularLocation>
</comment>
<dbReference type="SMART" id="SM00717">
    <property type="entry name" value="SANT"/>
    <property type="match status" value="1"/>
</dbReference>
<evidence type="ECO:0000256" key="7">
    <source>
        <dbReference type="ARBA" id="ARBA00023242"/>
    </source>
</evidence>
<dbReference type="PROSITE" id="PS51156">
    <property type="entry name" value="ELM2"/>
    <property type="match status" value="1"/>
</dbReference>
<evidence type="ECO:0000256" key="9">
    <source>
        <dbReference type="SAM" id="MobiDB-lite"/>
    </source>
</evidence>
<dbReference type="InterPro" id="IPR017884">
    <property type="entry name" value="SANT_dom"/>
</dbReference>
<evidence type="ECO:0000259" key="12">
    <source>
        <dbReference type="PROSITE" id="PS51156"/>
    </source>
</evidence>
<evidence type="ECO:0000259" key="13">
    <source>
        <dbReference type="PROSITE" id="PS51293"/>
    </source>
</evidence>
<feature type="domain" description="GATA-type" evidence="10">
    <location>
        <begin position="339"/>
        <end position="398"/>
    </location>
</feature>
<feature type="compositionally biased region" description="Low complexity" evidence="9">
    <location>
        <begin position="442"/>
        <end position="454"/>
    </location>
</feature>
<name>A0ABM1FAD8_PRICU</name>
<dbReference type="PANTHER" id="PTHR13859">
    <property type="entry name" value="ATROPHIN-RELATED"/>
    <property type="match status" value="1"/>
</dbReference>
<feature type="compositionally biased region" description="Basic and acidic residues" evidence="9">
    <location>
        <begin position="300"/>
        <end position="317"/>
    </location>
</feature>
<keyword evidence="2" id="KW-0479">Metal-binding</keyword>
<dbReference type="SMART" id="SM01189">
    <property type="entry name" value="ELM2"/>
    <property type="match status" value="1"/>
</dbReference>
<dbReference type="GeneID" id="106821214"/>
<dbReference type="Gene3D" id="1.10.10.60">
    <property type="entry name" value="Homeodomain-like"/>
    <property type="match status" value="1"/>
</dbReference>
<evidence type="ECO:0000259" key="11">
    <source>
        <dbReference type="PROSITE" id="PS51038"/>
    </source>
</evidence>
<dbReference type="Proteomes" id="UP000695022">
    <property type="component" value="Unplaced"/>
</dbReference>
<dbReference type="Gene3D" id="2.30.30.490">
    <property type="match status" value="1"/>
</dbReference>
<keyword evidence="5" id="KW-0805">Transcription regulation</keyword>
<dbReference type="Pfam" id="PF01426">
    <property type="entry name" value="BAH"/>
    <property type="match status" value="1"/>
</dbReference>
<dbReference type="PROSITE" id="PS50114">
    <property type="entry name" value="GATA_ZN_FINGER_2"/>
    <property type="match status" value="1"/>
</dbReference>
<feature type="region of interest" description="Disordered" evidence="9">
    <location>
        <begin position="438"/>
        <end position="502"/>
    </location>
</feature>
<dbReference type="CDD" id="cd00202">
    <property type="entry name" value="ZnF_GATA"/>
    <property type="match status" value="1"/>
</dbReference>
<feature type="domain" description="SANT" evidence="13">
    <location>
        <begin position="225"/>
        <end position="277"/>
    </location>
</feature>
<dbReference type="PROSITE" id="PS51293">
    <property type="entry name" value="SANT"/>
    <property type="match status" value="1"/>
</dbReference>
<gene>
    <name evidence="15" type="primary">LOC106821214</name>
</gene>
<feature type="region of interest" description="Disordered" evidence="9">
    <location>
        <begin position="296"/>
        <end position="336"/>
    </location>
</feature>
<dbReference type="RefSeq" id="XP_014681409.1">
    <property type="nucleotide sequence ID" value="XM_014825923.1"/>
</dbReference>
<protein>
    <submittedName>
        <fullName evidence="15">Arginine-glutamic acid dipeptide repeats protein-like</fullName>
    </submittedName>
</protein>
<keyword evidence="3 8" id="KW-0863">Zinc-finger</keyword>
<evidence type="ECO:0000256" key="5">
    <source>
        <dbReference type="ARBA" id="ARBA00023015"/>
    </source>
</evidence>
<organism evidence="14 15">
    <name type="scientific">Priapulus caudatus</name>
    <name type="common">Priapulid worm</name>
    <dbReference type="NCBI Taxonomy" id="37621"/>
    <lineage>
        <taxon>Eukaryota</taxon>
        <taxon>Metazoa</taxon>
        <taxon>Ecdysozoa</taxon>
        <taxon>Scalidophora</taxon>
        <taxon>Priapulida</taxon>
        <taxon>Priapulimorpha</taxon>
        <taxon>Priapulimorphida</taxon>
        <taxon>Priapulidae</taxon>
        <taxon>Priapulus</taxon>
    </lineage>
</organism>
<dbReference type="Gene3D" id="3.30.50.10">
    <property type="entry name" value="Erythroid Transcription Factor GATA-1, subunit A"/>
    <property type="match status" value="1"/>
</dbReference>
<evidence type="ECO:0000259" key="10">
    <source>
        <dbReference type="PROSITE" id="PS50114"/>
    </source>
</evidence>
<dbReference type="InterPro" id="IPR013088">
    <property type="entry name" value="Znf_NHR/GATA"/>
</dbReference>
<dbReference type="InterPro" id="IPR001005">
    <property type="entry name" value="SANT/Myb"/>
</dbReference>
<dbReference type="PROSITE" id="PS51038">
    <property type="entry name" value="BAH"/>
    <property type="match status" value="1"/>
</dbReference>
<feature type="domain" description="ELM2" evidence="12">
    <location>
        <begin position="116"/>
        <end position="221"/>
    </location>
</feature>
<dbReference type="Gene3D" id="4.10.1240.50">
    <property type="match status" value="1"/>
</dbReference>
<evidence type="ECO:0000313" key="14">
    <source>
        <dbReference type="Proteomes" id="UP000695022"/>
    </source>
</evidence>
<dbReference type="Pfam" id="PF00320">
    <property type="entry name" value="GATA"/>
    <property type="match status" value="1"/>
</dbReference>
<reference evidence="15" key="1">
    <citation type="submission" date="2025-08" db="UniProtKB">
        <authorList>
            <consortium name="RefSeq"/>
        </authorList>
    </citation>
    <scope>IDENTIFICATION</scope>
</reference>
<feature type="compositionally biased region" description="Basic residues" evidence="9">
    <location>
        <begin position="477"/>
        <end position="488"/>
    </location>
</feature>
<proteinExistence type="predicted"/>
<dbReference type="SMART" id="SM00401">
    <property type="entry name" value="ZnF_GATA"/>
    <property type="match status" value="1"/>
</dbReference>
<dbReference type="Pfam" id="PF01448">
    <property type="entry name" value="ELM2"/>
    <property type="match status" value="1"/>
</dbReference>
<dbReference type="SUPFAM" id="SSF57716">
    <property type="entry name" value="Glucocorticoid receptor-like (DNA-binding domain)"/>
    <property type="match status" value="1"/>
</dbReference>
<feature type="domain" description="BAH" evidence="11">
    <location>
        <begin position="1"/>
        <end position="115"/>
    </location>
</feature>